<dbReference type="InterPro" id="IPR007344">
    <property type="entry name" value="GrpB/CoaE"/>
</dbReference>
<dbReference type="Gene3D" id="3.30.460.10">
    <property type="entry name" value="Beta Polymerase, domain 2"/>
    <property type="match status" value="1"/>
</dbReference>
<proteinExistence type="predicted"/>
<dbReference type="Proteomes" id="UP001156856">
    <property type="component" value="Unassembled WGS sequence"/>
</dbReference>
<reference evidence="2" key="1">
    <citation type="journal article" date="2014" name="Int. J. Syst. Evol. Microbiol.">
        <title>Complete genome of a new Firmicutes species belonging to the dominant human colonic microbiota ('Ruminococcus bicirculans') reveals two chromosomes and a selective capacity to utilize plant glucans.</title>
        <authorList>
            <consortium name="NISC Comparative Sequencing Program"/>
            <person name="Wegmann U."/>
            <person name="Louis P."/>
            <person name="Goesmann A."/>
            <person name="Henrissat B."/>
            <person name="Duncan S.H."/>
            <person name="Flint H.J."/>
        </authorList>
    </citation>
    <scope>NUCLEOTIDE SEQUENCE</scope>
    <source>
        <strain evidence="2">NBRC 107715</strain>
    </source>
</reference>
<name>A0A512J561_9HYPH</name>
<dbReference type="InterPro" id="IPR043519">
    <property type="entry name" value="NT_sf"/>
</dbReference>
<accession>A0A512J561</accession>
<dbReference type="RefSeq" id="WP_147026693.1">
    <property type="nucleotide sequence ID" value="NZ_BJZU01000063.1"/>
</dbReference>
<sequence>MAERLNLVPPASLAETCARAEALFRSLALDLAAVLPEGAGIEHVGATAIPHCLTKGDLDLAIRVEERDFETCRRLLAGRFAPNPGSVSTASFCAFADAGSDPPVGIQLVVRGSELDVFTRFRDRLRADPNQVRAYNALKLRHAGGSMKRYRDAKAAFIAGILRSGP</sequence>
<comment type="caution">
    <text evidence="1">The sequence shown here is derived from an EMBL/GenBank/DDBJ whole genome shotgun (WGS) entry which is preliminary data.</text>
</comment>
<dbReference type="PANTHER" id="PTHR34822:SF1">
    <property type="entry name" value="GRPB FAMILY PROTEIN"/>
    <property type="match status" value="1"/>
</dbReference>
<evidence type="ECO:0000313" key="4">
    <source>
        <dbReference type="Proteomes" id="UP001156856"/>
    </source>
</evidence>
<dbReference type="EMBL" id="BSPK01000015">
    <property type="protein sequence ID" value="GLS62594.1"/>
    <property type="molecule type" value="Genomic_DNA"/>
</dbReference>
<dbReference type="Pfam" id="PF04229">
    <property type="entry name" value="GrpB"/>
    <property type="match status" value="1"/>
</dbReference>
<dbReference type="OrthoDB" id="9799092at2"/>
<evidence type="ECO:0000313" key="3">
    <source>
        <dbReference type="Proteomes" id="UP000321960"/>
    </source>
</evidence>
<reference evidence="4" key="2">
    <citation type="journal article" date="2019" name="Int. J. Syst. Evol. Microbiol.">
        <title>The Global Catalogue of Microorganisms (GCM) 10K type strain sequencing project: providing services to taxonomists for standard genome sequencing and annotation.</title>
        <authorList>
            <consortium name="The Broad Institute Genomics Platform"/>
            <consortium name="The Broad Institute Genome Sequencing Center for Infectious Disease"/>
            <person name="Wu L."/>
            <person name="Ma J."/>
        </authorList>
    </citation>
    <scope>NUCLEOTIDE SEQUENCE [LARGE SCALE GENOMIC DNA]</scope>
    <source>
        <strain evidence="4">NBRC 107715</strain>
    </source>
</reference>
<gene>
    <name evidence="2" type="ORF">GCM10007888_09750</name>
    <name evidence="1" type="ORF">MOX02_31520</name>
</gene>
<evidence type="ECO:0008006" key="5">
    <source>
        <dbReference type="Google" id="ProtNLM"/>
    </source>
</evidence>
<organism evidence="1 3">
    <name type="scientific">Methylobacterium oxalidis</name>
    <dbReference type="NCBI Taxonomy" id="944322"/>
    <lineage>
        <taxon>Bacteria</taxon>
        <taxon>Pseudomonadati</taxon>
        <taxon>Pseudomonadota</taxon>
        <taxon>Alphaproteobacteria</taxon>
        <taxon>Hyphomicrobiales</taxon>
        <taxon>Methylobacteriaceae</taxon>
        <taxon>Methylobacterium</taxon>
    </lineage>
</organism>
<protein>
    <recommendedName>
        <fullName evidence="5">GrpB family protein</fullName>
    </recommendedName>
</protein>
<dbReference type="SUPFAM" id="SSF81301">
    <property type="entry name" value="Nucleotidyltransferase"/>
    <property type="match status" value="1"/>
</dbReference>
<evidence type="ECO:0000313" key="1">
    <source>
        <dbReference type="EMBL" id="GEP05114.1"/>
    </source>
</evidence>
<keyword evidence="4" id="KW-1185">Reference proteome</keyword>
<dbReference type="AlphaFoldDB" id="A0A512J561"/>
<dbReference type="Proteomes" id="UP000321960">
    <property type="component" value="Unassembled WGS sequence"/>
</dbReference>
<dbReference type="EMBL" id="BJZU01000063">
    <property type="protein sequence ID" value="GEP05114.1"/>
    <property type="molecule type" value="Genomic_DNA"/>
</dbReference>
<dbReference type="PANTHER" id="PTHR34822">
    <property type="entry name" value="GRPB DOMAIN PROTEIN (AFU_ORTHOLOGUE AFUA_1G01530)"/>
    <property type="match status" value="1"/>
</dbReference>
<evidence type="ECO:0000313" key="2">
    <source>
        <dbReference type="EMBL" id="GLS62594.1"/>
    </source>
</evidence>
<reference evidence="2" key="4">
    <citation type="submission" date="2023-01" db="EMBL/GenBank/DDBJ databases">
        <title>Draft genome sequence of Methylobacterium oxalidis strain NBRC 107715.</title>
        <authorList>
            <person name="Sun Q."/>
            <person name="Mori K."/>
        </authorList>
    </citation>
    <scope>NUCLEOTIDE SEQUENCE</scope>
    <source>
        <strain evidence="2">NBRC 107715</strain>
    </source>
</reference>
<reference evidence="1 3" key="3">
    <citation type="submission" date="2019-07" db="EMBL/GenBank/DDBJ databases">
        <title>Whole genome shotgun sequence of Methylobacterium oxalidis NBRC 107715.</title>
        <authorList>
            <person name="Hosoyama A."/>
            <person name="Uohara A."/>
            <person name="Ohji S."/>
            <person name="Ichikawa N."/>
        </authorList>
    </citation>
    <scope>NUCLEOTIDE SEQUENCE [LARGE SCALE GENOMIC DNA]</scope>
    <source>
        <strain evidence="1 3">NBRC 107715</strain>
    </source>
</reference>